<evidence type="ECO:0000256" key="9">
    <source>
        <dbReference type="ARBA" id="ARBA00023201"/>
    </source>
</evidence>
<evidence type="ECO:0000256" key="7">
    <source>
        <dbReference type="ARBA" id="ARBA00023065"/>
    </source>
</evidence>
<dbReference type="eggNOG" id="ENOG502QWRB">
    <property type="taxonomic scope" value="Eukaryota"/>
</dbReference>
<keyword evidence="5 10" id="KW-1133">Transmembrane helix</keyword>
<reference evidence="12 13" key="1">
    <citation type="submission" date="2009-08" db="EMBL/GenBank/DDBJ databases">
        <title>The Genome Sequence of Spizellomyces punctatus strain DAOM BR117.</title>
        <authorList>
            <consortium name="The Broad Institute Genome Sequencing Platform"/>
            <person name="Russ C."/>
            <person name="Cuomo C."/>
            <person name="Shea T."/>
            <person name="Young S.K."/>
            <person name="Zeng Q."/>
            <person name="Koehrsen M."/>
            <person name="Haas B."/>
            <person name="Borodovsky M."/>
            <person name="Guigo R."/>
            <person name="Alvarado L."/>
            <person name="Berlin A."/>
            <person name="Bochicchio J."/>
            <person name="Borenstein D."/>
            <person name="Chapman S."/>
            <person name="Chen Z."/>
            <person name="Engels R."/>
            <person name="Freedman E."/>
            <person name="Gellesch M."/>
            <person name="Goldberg J."/>
            <person name="Griggs A."/>
            <person name="Gujja S."/>
            <person name="Heiman D."/>
            <person name="Hepburn T."/>
            <person name="Howarth C."/>
            <person name="Jen D."/>
            <person name="Larson L."/>
            <person name="Lewis B."/>
            <person name="Mehta T."/>
            <person name="Park D."/>
            <person name="Pearson M."/>
            <person name="Roberts A."/>
            <person name="Saif S."/>
            <person name="Shenoy N."/>
            <person name="Sisk P."/>
            <person name="Stolte C."/>
            <person name="Sykes S."/>
            <person name="Thomson T."/>
            <person name="Walk T."/>
            <person name="White J."/>
            <person name="Yandava C."/>
            <person name="Burger G."/>
            <person name="Gray M.W."/>
            <person name="Holland P.W.H."/>
            <person name="King N."/>
            <person name="Lang F.B.F."/>
            <person name="Roger A.J."/>
            <person name="Ruiz-Trillo I."/>
            <person name="Lander E."/>
            <person name="Nusbaum C."/>
        </authorList>
    </citation>
    <scope>NUCLEOTIDE SEQUENCE [LARGE SCALE GENOMIC DNA]</scope>
    <source>
        <strain evidence="12 13">DAOM BR117</strain>
    </source>
</reference>
<keyword evidence="9" id="KW-0739">Sodium transport</keyword>
<feature type="transmembrane region" description="Helical" evidence="10">
    <location>
        <begin position="201"/>
        <end position="226"/>
    </location>
</feature>
<dbReference type="AlphaFoldDB" id="A0A0L0HNF6"/>
<dbReference type="GeneID" id="27686607"/>
<evidence type="ECO:0000256" key="4">
    <source>
        <dbReference type="ARBA" id="ARBA00022692"/>
    </source>
</evidence>
<feature type="transmembrane region" description="Helical" evidence="10">
    <location>
        <begin position="97"/>
        <end position="119"/>
    </location>
</feature>
<comment type="subcellular location">
    <subcellularLocation>
        <location evidence="1">Membrane</location>
        <topology evidence="1">Multi-pass membrane protein</topology>
    </subcellularLocation>
</comment>
<gene>
    <name evidence="12" type="ORF">SPPG_03060</name>
</gene>
<feature type="domain" description="Cation/H+ exchanger transmembrane" evidence="11">
    <location>
        <begin position="39"/>
        <end position="353"/>
    </location>
</feature>
<dbReference type="Gene3D" id="1.20.1530.20">
    <property type="match status" value="2"/>
</dbReference>
<feature type="transmembrane region" description="Helical" evidence="10">
    <location>
        <begin position="125"/>
        <end position="147"/>
    </location>
</feature>
<dbReference type="InterPro" id="IPR006153">
    <property type="entry name" value="Cation/H_exchanger_TM"/>
</dbReference>
<keyword evidence="7" id="KW-0406">Ion transport</keyword>
<feature type="transmembrane region" description="Helical" evidence="10">
    <location>
        <begin position="306"/>
        <end position="326"/>
    </location>
</feature>
<feature type="transmembrane region" description="Helical" evidence="10">
    <location>
        <begin position="332"/>
        <end position="355"/>
    </location>
</feature>
<evidence type="ECO:0000313" key="12">
    <source>
        <dbReference type="EMBL" id="KND02607.1"/>
    </source>
</evidence>
<feature type="transmembrane region" description="Helical" evidence="10">
    <location>
        <begin position="35"/>
        <end position="55"/>
    </location>
</feature>
<feature type="transmembrane region" description="Helical" evidence="10">
    <location>
        <begin position="67"/>
        <end position="85"/>
    </location>
</feature>
<dbReference type="GO" id="GO:0016020">
    <property type="term" value="C:membrane"/>
    <property type="evidence" value="ECO:0007669"/>
    <property type="project" value="UniProtKB-SubCell"/>
</dbReference>
<keyword evidence="6" id="KW-0915">Sodium</keyword>
<evidence type="ECO:0000256" key="1">
    <source>
        <dbReference type="ARBA" id="ARBA00004141"/>
    </source>
</evidence>
<dbReference type="OMA" id="IPFLELW"/>
<dbReference type="EMBL" id="KQ257453">
    <property type="protein sequence ID" value="KND02607.1"/>
    <property type="molecule type" value="Genomic_DNA"/>
</dbReference>
<evidence type="ECO:0000256" key="6">
    <source>
        <dbReference type="ARBA" id="ARBA00023053"/>
    </source>
</evidence>
<proteinExistence type="predicted"/>
<evidence type="ECO:0000259" key="11">
    <source>
        <dbReference type="Pfam" id="PF00999"/>
    </source>
</evidence>
<keyword evidence="2" id="KW-0813">Transport</keyword>
<dbReference type="RefSeq" id="XP_016610646.1">
    <property type="nucleotide sequence ID" value="XM_016751345.1"/>
</dbReference>
<evidence type="ECO:0000256" key="5">
    <source>
        <dbReference type="ARBA" id="ARBA00022989"/>
    </source>
</evidence>
<keyword evidence="13" id="KW-1185">Reference proteome</keyword>
<dbReference type="Proteomes" id="UP000053201">
    <property type="component" value="Unassembled WGS sequence"/>
</dbReference>
<dbReference type="InterPro" id="IPR038770">
    <property type="entry name" value="Na+/solute_symporter_sf"/>
</dbReference>
<sequence length="483" mass="51740">MSAAAFLFQEVPVSTILILLGFLVLLNFARTLFTIALRAGLVGEIAIGLVFGTPLLDLLGVGLQETFAALGYLGLLSIVFEGGLGTNLKQAKRNIGLSLLVGTTGICLPIVTCILFFHFGFSSTFLQGFTAGAALSATSLGTTFSILEDAGLTKTRVGTVLISAAMFDDVVGLVISQVVHGLAQDAHHGANAIGWQIGRPILASAGLLLVTYVLVKVGLLILPALLARMSLSSRGHQYWSVVALFILLVAFIAISSYSGTSHLLGTFLAGISLRAIESGLTQKTGAEPHCAPSHIFERHIRPIQEYVFAPLFFATIGFAIPIRTMFDGETLWMGLVLTVLMTVAKWLSGISVLVWNLRPKENLMDEAALEIVVGPNSLGEFNSTRELVPMTVHENANLVSPEFKPDTRNQKDVKLLPLMILGFSMVSRGEIGLLIANIAYPSVLDERLFKVSIWAVLLCTIIGPFAVGHMVKSGVVERLGKWG</sequence>
<accession>A0A0L0HNF6</accession>
<feature type="transmembrane region" description="Helical" evidence="10">
    <location>
        <begin position="238"/>
        <end position="254"/>
    </location>
</feature>
<evidence type="ECO:0000256" key="3">
    <source>
        <dbReference type="ARBA" id="ARBA00022449"/>
    </source>
</evidence>
<dbReference type="GO" id="GO:0015297">
    <property type="term" value="F:antiporter activity"/>
    <property type="evidence" value="ECO:0007669"/>
    <property type="project" value="UniProtKB-KW"/>
</dbReference>
<dbReference type="Pfam" id="PF00999">
    <property type="entry name" value="Na_H_Exchanger"/>
    <property type="match status" value="1"/>
</dbReference>
<evidence type="ECO:0000256" key="8">
    <source>
        <dbReference type="ARBA" id="ARBA00023136"/>
    </source>
</evidence>
<feature type="transmembrane region" description="Helical" evidence="10">
    <location>
        <begin position="415"/>
        <end position="439"/>
    </location>
</feature>
<keyword evidence="4 10" id="KW-0812">Transmembrane</keyword>
<name>A0A0L0HNF6_SPIPD</name>
<dbReference type="GO" id="GO:1902600">
    <property type="term" value="P:proton transmembrane transport"/>
    <property type="evidence" value="ECO:0007669"/>
    <property type="project" value="InterPro"/>
</dbReference>
<evidence type="ECO:0000313" key="13">
    <source>
        <dbReference type="Proteomes" id="UP000053201"/>
    </source>
</evidence>
<dbReference type="PANTHER" id="PTHR43562:SF3">
    <property type="entry name" value="SODIUM ION_PROTON EXCHANGER (EUROFUNG)"/>
    <property type="match status" value="1"/>
</dbReference>
<dbReference type="VEuPathDB" id="FungiDB:SPPG_03060"/>
<dbReference type="OrthoDB" id="1288932at2759"/>
<dbReference type="InParanoid" id="A0A0L0HNF6"/>
<evidence type="ECO:0000256" key="2">
    <source>
        <dbReference type="ARBA" id="ARBA00022448"/>
    </source>
</evidence>
<feature type="transmembrane region" description="Helical" evidence="10">
    <location>
        <begin position="6"/>
        <end position="28"/>
    </location>
</feature>
<organism evidence="12 13">
    <name type="scientific">Spizellomyces punctatus (strain DAOM BR117)</name>
    <dbReference type="NCBI Taxonomy" id="645134"/>
    <lineage>
        <taxon>Eukaryota</taxon>
        <taxon>Fungi</taxon>
        <taxon>Fungi incertae sedis</taxon>
        <taxon>Chytridiomycota</taxon>
        <taxon>Chytridiomycota incertae sedis</taxon>
        <taxon>Chytridiomycetes</taxon>
        <taxon>Spizellomycetales</taxon>
        <taxon>Spizellomycetaceae</taxon>
        <taxon>Spizellomyces</taxon>
    </lineage>
</organism>
<protein>
    <recommendedName>
        <fullName evidence="11">Cation/H+ exchanger transmembrane domain-containing protein</fullName>
    </recommendedName>
</protein>
<feature type="transmembrane region" description="Helical" evidence="10">
    <location>
        <begin position="451"/>
        <end position="471"/>
    </location>
</feature>
<dbReference type="PANTHER" id="PTHR43562">
    <property type="entry name" value="NAPA-TYPE SODIUM/HYDROGEN ANTIPORTER"/>
    <property type="match status" value="1"/>
</dbReference>
<dbReference type="GO" id="GO:0006814">
    <property type="term" value="P:sodium ion transport"/>
    <property type="evidence" value="ECO:0007669"/>
    <property type="project" value="UniProtKB-KW"/>
</dbReference>
<keyword evidence="3" id="KW-0050">Antiport</keyword>
<keyword evidence="8 10" id="KW-0472">Membrane</keyword>
<evidence type="ECO:0000256" key="10">
    <source>
        <dbReference type="SAM" id="Phobius"/>
    </source>
</evidence>